<sequence length="407" mass="45500">MTDEVARLVLRHNYGQSQILSLGEIQAASRINDHRRLIQQLERAGRLNRELEQLPSDEQLDALAREGLGLSRPESAVLLAHSKLWLCDQLIADGIADNDDLLPLLQEYFPTAVRERFGGMLEQHPLRAELLATHLTNQLCNRMGETFISYLQSETRCSALEALRAYVAAGRLLDVDSLWRGLESIECEIDESLFRSQLTSIQDLIERTALWLLRQPQQTRATAQHPTFANDIQRLLDALPGLIDSELQAPLQRESERLTVAGLPQALADRLALLPAVYPLLSVLTLSRSSNQGPEAAAAVYFALEGELQLEPLRRAIASLPERNLWQRKARATLAREVDGAQLQICRWVLDSTADAAPGARLAQWQQSTDPLLGNLRQTFAEVRCSETPDLAMLSVATRELCNLKPF</sequence>
<dbReference type="InterPro" id="IPR048381">
    <property type="entry name" value="GDH_C"/>
</dbReference>
<gene>
    <name evidence="2" type="ORF">GCM10011348_42310</name>
</gene>
<dbReference type="Pfam" id="PF21074">
    <property type="entry name" value="GDH_C"/>
    <property type="match status" value="1"/>
</dbReference>
<dbReference type="Proteomes" id="UP000599578">
    <property type="component" value="Unassembled WGS sequence"/>
</dbReference>
<dbReference type="GO" id="GO:0004352">
    <property type="term" value="F:glutamate dehydrogenase (NAD+) activity"/>
    <property type="evidence" value="ECO:0007669"/>
    <property type="project" value="InterPro"/>
</dbReference>
<feature type="domain" description="NAD-specific glutamate dehydrogenase C-terminal" evidence="1">
    <location>
        <begin position="67"/>
        <end position="401"/>
    </location>
</feature>
<dbReference type="PANTHER" id="PTHR43403:SF1">
    <property type="entry name" value="NAD-SPECIFIC GLUTAMATE DEHYDROGENASE"/>
    <property type="match status" value="1"/>
</dbReference>
<keyword evidence="3" id="KW-1185">Reference proteome</keyword>
<dbReference type="AlphaFoldDB" id="A0A917ZQR4"/>
<evidence type="ECO:0000313" key="3">
    <source>
        <dbReference type="Proteomes" id="UP000599578"/>
    </source>
</evidence>
<dbReference type="GO" id="GO:0004069">
    <property type="term" value="F:L-aspartate:2-oxoglutarate aminotransferase activity"/>
    <property type="evidence" value="ECO:0007669"/>
    <property type="project" value="InterPro"/>
</dbReference>
<dbReference type="GO" id="GO:0006538">
    <property type="term" value="P:L-glutamate catabolic process"/>
    <property type="evidence" value="ECO:0007669"/>
    <property type="project" value="InterPro"/>
</dbReference>
<evidence type="ECO:0000259" key="1">
    <source>
        <dbReference type="Pfam" id="PF21074"/>
    </source>
</evidence>
<proteinExistence type="predicted"/>
<dbReference type="InterPro" id="IPR007780">
    <property type="entry name" value="NAD_Glu_DH_bac"/>
</dbReference>
<accession>A0A917ZQR4</accession>
<dbReference type="PANTHER" id="PTHR43403">
    <property type="entry name" value="NAD-SPECIFIC GLUTAMATE DEHYDROGENASE"/>
    <property type="match status" value="1"/>
</dbReference>
<evidence type="ECO:0000313" key="2">
    <source>
        <dbReference type="EMBL" id="GGO87956.1"/>
    </source>
</evidence>
<name>A0A917ZQR4_9GAMM</name>
<reference evidence="2 3" key="1">
    <citation type="journal article" date="2014" name="Int. J. Syst. Evol. Microbiol.">
        <title>Complete genome sequence of Corynebacterium casei LMG S-19264T (=DSM 44701T), isolated from a smear-ripened cheese.</title>
        <authorList>
            <consortium name="US DOE Joint Genome Institute (JGI-PGF)"/>
            <person name="Walter F."/>
            <person name="Albersmeier A."/>
            <person name="Kalinowski J."/>
            <person name="Ruckert C."/>
        </authorList>
    </citation>
    <scope>NUCLEOTIDE SEQUENCE [LARGE SCALE GENOMIC DNA]</scope>
    <source>
        <strain evidence="2 3">CGMCC 1.7286</strain>
    </source>
</reference>
<comment type="caution">
    <text evidence="2">The sequence shown here is derived from an EMBL/GenBank/DDBJ whole genome shotgun (WGS) entry which is preliminary data.</text>
</comment>
<dbReference type="EMBL" id="BMLT01000015">
    <property type="protein sequence ID" value="GGO87956.1"/>
    <property type="molecule type" value="Genomic_DNA"/>
</dbReference>
<organism evidence="2 3">
    <name type="scientific">Marinobacterium nitratireducens</name>
    <dbReference type="NCBI Taxonomy" id="518897"/>
    <lineage>
        <taxon>Bacteria</taxon>
        <taxon>Pseudomonadati</taxon>
        <taxon>Pseudomonadota</taxon>
        <taxon>Gammaproteobacteria</taxon>
        <taxon>Oceanospirillales</taxon>
        <taxon>Oceanospirillaceae</taxon>
        <taxon>Marinobacterium</taxon>
    </lineage>
</organism>
<protein>
    <recommendedName>
        <fullName evidence="1">NAD-specific glutamate dehydrogenase C-terminal domain-containing protein</fullName>
    </recommendedName>
</protein>